<dbReference type="KEGG" id="daer:H9K75_13155"/>
<keyword evidence="4" id="KW-1185">Reference proteome</keyword>
<comment type="similarity">
    <text evidence="1">Belongs to the UPF0065 (bug) family.</text>
</comment>
<dbReference type="InterPro" id="IPR042100">
    <property type="entry name" value="Bug_dom1"/>
</dbReference>
<keyword evidence="2" id="KW-0732">Signal</keyword>
<dbReference type="PANTHER" id="PTHR42928">
    <property type="entry name" value="TRICARBOXYLATE-BINDING PROTEIN"/>
    <property type="match status" value="1"/>
</dbReference>
<dbReference type="PIRSF" id="PIRSF017082">
    <property type="entry name" value="YflP"/>
    <property type="match status" value="1"/>
</dbReference>
<dbReference type="EMBL" id="CP060783">
    <property type="protein sequence ID" value="QNP47309.1"/>
    <property type="molecule type" value="Genomic_DNA"/>
</dbReference>
<organism evidence="3 4">
    <name type="scientific">Diaphorobacter aerolatus</name>
    <dbReference type="NCBI Taxonomy" id="1288495"/>
    <lineage>
        <taxon>Bacteria</taxon>
        <taxon>Pseudomonadati</taxon>
        <taxon>Pseudomonadota</taxon>
        <taxon>Betaproteobacteria</taxon>
        <taxon>Burkholderiales</taxon>
        <taxon>Comamonadaceae</taxon>
        <taxon>Diaphorobacter</taxon>
    </lineage>
</organism>
<accession>A0A7H0GG93</accession>
<gene>
    <name evidence="3" type="ORF">H9K75_13155</name>
</gene>
<dbReference type="PANTHER" id="PTHR42928:SF5">
    <property type="entry name" value="BLR1237 PROTEIN"/>
    <property type="match status" value="1"/>
</dbReference>
<protein>
    <submittedName>
        <fullName evidence="3">Tripartite tricarboxylate transporter substrate binding protein</fullName>
    </submittedName>
</protein>
<dbReference type="Gene3D" id="3.40.190.10">
    <property type="entry name" value="Periplasmic binding protein-like II"/>
    <property type="match status" value="1"/>
</dbReference>
<dbReference type="CDD" id="cd07012">
    <property type="entry name" value="PBP2_Bug_TTT"/>
    <property type="match status" value="1"/>
</dbReference>
<dbReference type="AlphaFoldDB" id="A0A7H0GG93"/>
<evidence type="ECO:0000256" key="2">
    <source>
        <dbReference type="SAM" id="SignalP"/>
    </source>
</evidence>
<evidence type="ECO:0000256" key="1">
    <source>
        <dbReference type="ARBA" id="ARBA00006987"/>
    </source>
</evidence>
<feature type="signal peptide" evidence="2">
    <location>
        <begin position="1"/>
        <end position="30"/>
    </location>
</feature>
<dbReference type="Gene3D" id="3.40.190.150">
    <property type="entry name" value="Bordetella uptake gene, domain 1"/>
    <property type="match status" value="1"/>
</dbReference>
<dbReference type="Proteomes" id="UP000516028">
    <property type="component" value="Chromosome"/>
</dbReference>
<dbReference type="Pfam" id="PF03401">
    <property type="entry name" value="TctC"/>
    <property type="match status" value="1"/>
</dbReference>
<dbReference type="InterPro" id="IPR005064">
    <property type="entry name" value="BUG"/>
</dbReference>
<name>A0A7H0GG93_9BURK</name>
<dbReference type="SUPFAM" id="SSF53850">
    <property type="entry name" value="Periplasmic binding protein-like II"/>
    <property type="match status" value="1"/>
</dbReference>
<sequence>MPFRNRRFALRTLTAAGLLAIGAVGTPLLAQTDNGFPSKTIKFIVPFGPGSGTDTSARYFARKLQDLTGQSVVVENKPGANGFIAVKQVLSAPADGYTVFIGSNSTLAVNVALFKQLPYDPVADFSPLTMMMRSPAMLAVTPDAPYQDLKGLLAYAKAHPGKVNFGAGSAGYQLMGELLNDAARVQTVHVPFKGAGETMTAVAGGTVDFAFAEVTAVQELAKGGRVKVFGVASDKRVGTSPDVPTIAEAGLPGFEAYTWVGAMVNHKTPAAQTQKLADLFTQISKMDETRAFYEKIGATPMTGGPQQMREFQKKEIELWKRIVVQSKVPLQ</sequence>
<reference evidence="3 4" key="1">
    <citation type="submission" date="2020-08" db="EMBL/GenBank/DDBJ databases">
        <title>Genome sequence of Diaphorobacter aerolatus KACC 16536T.</title>
        <authorList>
            <person name="Hyun D.-W."/>
            <person name="Bae J.-W."/>
        </authorList>
    </citation>
    <scope>NUCLEOTIDE SEQUENCE [LARGE SCALE GENOMIC DNA]</scope>
    <source>
        <strain evidence="3 4">KACC 16536</strain>
    </source>
</reference>
<evidence type="ECO:0000313" key="3">
    <source>
        <dbReference type="EMBL" id="QNP47309.1"/>
    </source>
</evidence>
<feature type="chain" id="PRO_5028921307" evidence="2">
    <location>
        <begin position="31"/>
        <end position="331"/>
    </location>
</feature>
<evidence type="ECO:0000313" key="4">
    <source>
        <dbReference type="Proteomes" id="UP000516028"/>
    </source>
</evidence>
<proteinExistence type="inferred from homology"/>
<dbReference type="RefSeq" id="WP_187723022.1">
    <property type="nucleotide sequence ID" value="NZ_CP060783.1"/>
</dbReference>